<dbReference type="PANTHER" id="PTHR30055:SF234">
    <property type="entry name" value="HTH-TYPE TRANSCRIPTIONAL REGULATOR BETI"/>
    <property type="match status" value="1"/>
</dbReference>
<dbReference type="EMBL" id="JAUTIX010000003">
    <property type="protein sequence ID" value="MDP0398272.1"/>
    <property type="molecule type" value="Genomic_DNA"/>
</dbReference>
<evidence type="ECO:0000256" key="2">
    <source>
        <dbReference type="ARBA" id="ARBA00023125"/>
    </source>
</evidence>
<feature type="domain" description="HTH tetR-type" evidence="5">
    <location>
        <begin position="10"/>
        <end position="70"/>
    </location>
</feature>
<dbReference type="PROSITE" id="PS50977">
    <property type="entry name" value="HTH_TETR_2"/>
    <property type="match status" value="1"/>
</dbReference>
<gene>
    <name evidence="6" type="ORF">Q7X28_10075</name>
</gene>
<dbReference type="InterPro" id="IPR050109">
    <property type="entry name" value="HTH-type_TetR-like_transc_reg"/>
</dbReference>
<dbReference type="Pfam" id="PF00440">
    <property type="entry name" value="TetR_N"/>
    <property type="match status" value="1"/>
</dbReference>
<dbReference type="Proteomes" id="UP001178281">
    <property type="component" value="Unassembled WGS sequence"/>
</dbReference>
<keyword evidence="7" id="KW-1185">Reference proteome</keyword>
<evidence type="ECO:0000259" key="5">
    <source>
        <dbReference type="PROSITE" id="PS50977"/>
    </source>
</evidence>
<dbReference type="RefSeq" id="WP_305111187.1">
    <property type="nucleotide sequence ID" value="NZ_JAUTIX010000003.1"/>
</dbReference>
<dbReference type="InterPro" id="IPR001647">
    <property type="entry name" value="HTH_TetR"/>
</dbReference>
<dbReference type="InterPro" id="IPR036271">
    <property type="entry name" value="Tet_transcr_reg_TetR-rel_C_sf"/>
</dbReference>
<proteinExistence type="predicted"/>
<name>A0AA90SLF8_9ACTN</name>
<dbReference type="AlphaFoldDB" id="A0AA90SLF8"/>
<dbReference type="PANTHER" id="PTHR30055">
    <property type="entry name" value="HTH-TYPE TRANSCRIPTIONAL REGULATOR RUTR"/>
    <property type="match status" value="1"/>
</dbReference>
<dbReference type="Gene3D" id="1.10.357.10">
    <property type="entry name" value="Tetracycline Repressor, domain 2"/>
    <property type="match status" value="1"/>
</dbReference>
<keyword evidence="3" id="KW-0804">Transcription</keyword>
<evidence type="ECO:0000256" key="3">
    <source>
        <dbReference type="ARBA" id="ARBA00023163"/>
    </source>
</evidence>
<reference evidence="6" key="1">
    <citation type="submission" date="2023-08" db="EMBL/GenBank/DDBJ databases">
        <title>The draft genome of Tsukamurella strandjordii strain 050030.</title>
        <authorList>
            <person name="Zhao F."/>
            <person name="Feng Y."/>
            <person name="Zong Z."/>
        </authorList>
    </citation>
    <scope>NUCLEOTIDE SEQUENCE</scope>
    <source>
        <strain evidence="6">050030</strain>
    </source>
</reference>
<sequence length="204" mass="22180">MPESTSQNMTARKAELLESAVDYIYRHGLADLSLRPLAAAIGTSARLLVYHFGSKEQLITDALDGVRARQEALVGEWLDTTDDQSFEHVMDRFWSASSSPEAQAYGRLFFEAYGMSLIDDARLPGFLDGSVRRWVDLIAGALVTEGVPTDQAEMLATSALAVHRGLLLDLLATGDRERVDTAHHHLTQSLAAAAATSTAPRGPR</sequence>
<accession>A0AA90SLF8</accession>
<dbReference type="SUPFAM" id="SSF46689">
    <property type="entry name" value="Homeodomain-like"/>
    <property type="match status" value="1"/>
</dbReference>
<keyword evidence="1" id="KW-0805">Transcription regulation</keyword>
<dbReference type="InterPro" id="IPR009057">
    <property type="entry name" value="Homeodomain-like_sf"/>
</dbReference>
<evidence type="ECO:0000256" key="1">
    <source>
        <dbReference type="ARBA" id="ARBA00023015"/>
    </source>
</evidence>
<dbReference type="SUPFAM" id="SSF48498">
    <property type="entry name" value="Tetracyclin repressor-like, C-terminal domain"/>
    <property type="match status" value="1"/>
</dbReference>
<feature type="DNA-binding region" description="H-T-H motif" evidence="4">
    <location>
        <begin position="33"/>
        <end position="52"/>
    </location>
</feature>
<comment type="caution">
    <text evidence="6">The sequence shown here is derived from an EMBL/GenBank/DDBJ whole genome shotgun (WGS) entry which is preliminary data.</text>
</comment>
<evidence type="ECO:0000313" key="6">
    <source>
        <dbReference type="EMBL" id="MDP0398272.1"/>
    </source>
</evidence>
<evidence type="ECO:0000256" key="4">
    <source>
        <dbReference type="PROSITE-ProRule" id="PRU00335"/>
    </source>
</evidence>
<evidence type="ECO:0000313" key="7">
    <source>
        <dbReference type="Proteomes" id="UP001178281"/>
    </source>
</evidence>
<dbReference type="GO" id="GO:0000976">
    <property type="term" value="F:transcription cis-regulatory region binding"/>
    <property type="evidence" value="ECO:0007669"/>
    <property type="project" value="TreeGrafter"/>
</dbReference>
<protein>
    <submittedName>
        <fullName evidence="6">TetR/AcrR family transcriptional regulator</fullName>
    </submittedName>
</protein>
<keyword evidence="2 4" id="KW-0238">DNA-binding</keyword>
<dbReference type="GO" id="GO:0003700">
    <property type="term" value="F:DNA-binding transcription factor activity"/>
    <property type="evidence" value="ECO:0007669"/>
    <property type="project" value="TreeGrafter"/>
</dbReference>
<organism evidence="6 7">
    <name type="scientific">Tsukamurella strandjordii</name>
    <dbReference type="NCBI Taxonomy" id="147577"/>
    <lineage>
        <taxon>Bacteria</taxon>
        <taxon>Bacillati</taxon>
        <taxon>Actinomycetota</taxon>
        <taxon>Actinomycetes</taxon>
        <taxon>Mycobacteriales</taxon>
        <taxon>Tsukamurellaceae</taxon>
        <taxon>Tsukamurella</taxon>
    </lineage>
</organism>